<feature type="compositionally biased region" description="Basic residues" evidence="6">
    <location>
        <begin position="2639"/>
        <end position="2648"/>
    </location>
</feature>
<feature type="region of interest" description="Disordered" evidence="6">
    <location>
        <begin position="483"/>
        <end position="539"/>
    </location>
</feature>
<sequence length="3163" mass="356377">MMNLVPRLSLFDPTHHQRRYSTIHRNVKRPSPGKLKQKGVRQGFTSSLEQIGVMCGLGCASSIVGDLSWISLLLEPSNSTFQSIVVSPSVGITQAAVEAQFEAIDKVTMTDSEKCKAMRHFTDFEGTPLLRLIEMSLKPSQVFIDRGVDSTNPDHRTDLIDDSDDSNRDSHSRNDPERRGSEHKPNYKTPLSIPLPISSLQLLQLDDEVRQTLKELPEFVRRLYYLEGMSMDIPQVKLDHAQWLWKRSCGVHGIGLGIVCAWDHRKTHHWAPSNTNPGQNSTAINSLPNSLADIITQTRQTTSTLSSAIERHTPSIMQRRKSFSSPYSVTNVMPFKTDHLSHEHTAKTIESVLSDHESLLESRHQELPPELGFLHNRDALGFGQFPSPNETREDRVDFYGKTILTPLLLDPLRLPLPRIMMFSVSFEDVLDSMQATLPVLASVSNIPDFFEQINRSLERISTSHTHSKQSSLQQALMSQIASRRQSLHYAHSDTGRSKRLSTMSGTNPPSSSSHRTSATSPIIFNPKQRSSGEDKVEARPAVKESFFHRLKMKFNQRFKTNRTKTKEPSQVSPKIATTSPTIVSSSSRNNLLSAYRPSNANGSSPKLLLRFTDPEPQTPLDGHSVFPSPHLVPSPQPIPPSHHPSGQNFFPVVPRIDVPLSSSSRHTIDSQDELMINGKSVGVTPVGRKVLPFLEMDNFHLGDGFTDFSWHYLMLANSSTHIAAFLTSSFTSYSNIVSQHIATQAPNSTLLPDGTREYVSFSARRQNVLPFAQSSPFTLFSTTPVIKILTSSAKTILTLREKGQLPYSDTMSSMSDRGLLSERRSIAPLPQPKPIVLVNNVLQAATLVPATPKFIPAEKIPKETFSLPIGDLDVKSEAGAFTPQDTLRMKVCALKVVEALINSAHGLTIIQEKYIVSCLFLDVEATLSFTSEQSQSGQMERALVSVLKALSFSAERRSILRANRSELNPLQITSASSRGNTEAFNDAVVSVDFVKEKSDTLSFFSNSHPLTNRSRVFNSPVEPVDAVLEMVSSYLGEILDKVHILDKEEVKQLLAICQFLFDYITLASSSTMHSHVMMYLSSCLVVLHQSIMDTLADAMQEVLEERLHNPSSPKELSCYPWIDHPTFYGEVLDDAFGDRRGDCFELSVLFTRIITHLTIECSELTSACLLLWFTFGSPNEETQSTFTISAIHANQMNCTPTQLFTPPMKSRTMICALCCYCMSPKFISRDGMDGRQQASITALSSHFSGPISDMYGKNIPTVYLNRLRAGFSLLNRSMAWNITGERLSSFLDEEQEVIQWFAEKSGQIDEEIHWPWSVCYPLIFPENGIFPTIFLTSFQRSAGTKNNNSLGVSAFLPMIEVRHNPPARSSIHPSVFIRFLRLLLELNSLPHNPFVSLPSYHTYYITKHWSCAIRCYSAWRRPTDRKVVVGMDHPATSLMPLRVQMEVCNLHIRNLISFAVNKRSEHISYVFHRFDVVEFINRELSIEHSIGHDENDLLDGSTNYSTRDIARMSRRFFGSTIPAELYNYDDENRNLIIKSMYSVLRSFRLPLVPAKEIIVDEDAERKQAGDSEREAIQAFIHSTTLIPHNTQLDGLSGIFPPQSATPSTKSESKCDQSHSIFSMNRQRSPRVQISSMQSPAHSLHSSHGKHDRNKRSSTHSNKNEKRRKEERHRDQEGRTSARALAALPSGLPMLDRNGSFISQDRMNTFSPQPEDVPTTLQPSVSLSSLRTHNADTPHGENHNKSPFGPMASILSSNFGSFSNLGNDASHSLLTGKRMPQRESSESLFFSPLQGQELKRHQSAGYRRDNSLFAKMMKDIDEPSNQKANPNAKLGGTTNKSKKSLFEELEEDVQVRLKGGSGQGDTSRRSDDPPSQIDEGDLPSPPRNEEEDEISRYQPFHGTGMQHDDPPRELGSFSNQPEEDQPAPYRYGEPDQNEEVDTQQDALPLIRSEPVRISLPEEFGEDNNSDDDQPRKKKKKIKVVVKYIKKKKRKEPVLEPTSPRDEVEDPYGPSECSTSSLSGNEDGVMFTLPPRTLGQTSFKVPMMKLTADNMKGGDLLSPHPAGVSLSKSPNPLSDPNGKLDNSQKSEPSSTRLRLVRKSPEPDQDFEMPKLPERRSHSDLQIAINDEFVKPLRQPRRVVVSKQPEKSEPIDTETPIPPEELSKMVSLDIQPKQDEQSETAEDEFEQPKKKKKKILVTRFIKKKKKKTSDDENEVENIVIPEITLTTNSQNASPTVSPAPVHTPSSHSKAPTIHIPTNHLPPKPPHPTPSERPLDFERPMSPISPRSNRADRMMRKPEMRRRKSMWEESGSERETRSEKMGLMSRVESMMDVYADGFIDDYHYENPDVFPWWKNEVYIRERLNRPMFWNEELHCNSILLMIALLVKGNGTLDGRYCSSNKDSEGVFGKRNVSYILFQHLSHTMNVGVVRLLQHALSGHLGELGVQMNILLKLSSRFLFKPQNMKMKKLIGAGQFGCLKSVKMTQKNCEVFINDLDDDFVRIMVSANEPTVKRTLSRGACLPTCSCHGSTIDGLLVGDLQLAKCPQCRVKGYLAPQHEPGNPGMSICSVCGYVCDAPGVEENEPLLSDRSVISHGGSMISGYDNSFYDQMKVSLSPRAAETSIFASHQSDKIEPPQRSAQRRMKPPRAKRVRSKPVYVAVKLLPVPESILKKNNIINAFAEVSILTKLRNTSRDRVSLLLDCGVDGENLYIVEKQYTCNLREWRVRHLQFEPTWLHDSVDGQGYEIENERTALIEEYKKRKKNSETECTFYHTWFPERVPNGKGGLEDQYLMATLNGADGHKIGFRNKRRGVDPIDEGEETTHCLVEVSEMVDLYLRIFFEVLEGVEYLHMNSVNHYDLKCANIFISPKDAKTLSHLGDDSWMSRQVTADQAFQHNTDADHERYPCGPLIGRDPPPPEPLIVFTPNAPFSAAPVFWDPNPKLYKHNCVKLPHQSDNSPETCSHKQCRFDILDSSNITELFNAAALLPDQPAVSSLLFPPLPFTVAIGDFGESVNYSSEGESYIQIDRGTECVKSPEMLDADIRRQVDGVSFDRRVYTGAGRSSDVWSLGCLLYELVTGQYLFLDEDNGHFMLKMKSEDIPILSDLNRRRLEETKEPRLTELLLFILQRDTQRRPSIAEIKRKVLEILSARHQERFLRKMRADR</sequence>
<feature type="region of interest" description="Disordered" evidence="6">
    <location>
        <begin position="2051"/>
        <end position="2320"/>
    </location>
</feature>
<evidence type="ECO:0000256" key="5">
    <source>
        <dbReference type="ARBA" id="ARBA00022840"/>
    </source>
</evidence>
<dbReference type="PANTHER" id="PTHR43671">
    <property type="entry name" value="SERINE/THREONINE-PROTEIN KINASE NEK"/>
    <property type="match status" value="1"/>
</dbReference>
<protein>
    <recommendedName>
        <fullName evidence="1">non-specific serine/threonine protein kinase</fullName>
        <ecNumber evidence="1">2.7.11.1</ecNumber>
    </recommendedName>
</protein>
<dbReference type="PROSITE" id="PS50011">
    <property type="entry name" value="PROTEIN_KINASE_DOM"/>
    <property type="match status" value="1"/>
</dbReference>
<name>A0ABQ9YFZ9_9EUKA</name>
<feature type="compositionally biased region" description="Basic and acidic residues" evidence="6">
    <location>
        <begin position="530"/>
        <end position="539"/>
    </location>
</feature>
<comment type="caution">
    <text evidence="8">The sequence shown here is derived from an EMBL/GenBank/DDBJ whole genome shotgun (WGS) entry which is preliminary data.</text>
</comment>
<evidence type="ECO:0000259" key="7">
    <source>
        <dbReference type="PROSITE" id="PS50011"/>
    </source>
</evidence>
<feature type="domain" description="Protein kinase" evidence="7">
    <location>
        <begin position="2464"/>
        <end position="3156"/>
    </location>
</feature>
<evidence type="ECO:0000256" key="4">
    <source>
        <dbReference type="ARBA" id="ARBA00022777"/>
    </source>
</evidence>
<proteinExistence type="predicted"/>
<keyword evidence="3" id="KW-0547">Nucleotide-binding</keyword>
<reference evidence="8 9" key="1">
    <citation type="journal article" date="2022" name="bioRxiv">
        <title>Genomics of Preaxostyla Flagellates Illuminates Evolutionary Transitions and the Path Towards Mitochondrial Loss.</title>
        <authorList>
            <person name="Novak L.V.F."/>
            <person name="Treitli S.C."/>
            <person name="Pyrih J."/>
            <person name="Halakuc P."/>
            <person name="Pipaliya S.V."/>
            <person name="Vacek V."/>
            <person name="Brzon O."/>
            <person name="Soukal P."/>
            <person name="Eme L."/>
            <person name="Dacks J.B."/>
            <person name="Karnkowska A."/>
            <person name="Elias M."/>
            <person name="Hampl V."/>
        </authorList>
    </citation>
    <scope>NUCLEOTIDE SEQUENCE [LARGE SCALE GENOMIC DNA]</scope>
    <source>
        <strain evidence="8">NAU3</strain>
        <tissue evidence="8">Gut</tissue>
    </source>
</reference>
<feature type="compositionally biased region" description="Basic and acidic residues" evidence="6">
    <location>
        <begin position="2305"/>
        <end position="2320"/>
    </location>
</feature>
<dbReference type="InterPro" id="IPR000719">
    <property type="entry name" value="Prot_kinase_dom"/>
</dbReference>
<dbReference type="SUPFAM" id="SSF56112">
    <property type="entry name" value="Protein kinase-like (PK-like)"/>
    <property type="match status" value="1"/>
</dbReference>
<dbReference type="EMBL" id="JARBJD010000010">
    <property type="protein sequence ID" value="KAK2962585.1"/>
    <property type="molecule type" value="Genomic_DNA"/>
</dbReference>
<dbReference type="Pfam" id="PF00069">
    <property type="entry name" value="Pkinase"/>
    <property type="match status" value="1"/>
</dbReference>
<gene>
    <name evidence="8" type="ORF">BLNAU_2417</name>
</gene>
<feature type="compositionally biased region" description="Basic and acidic residues" evidence="6">
    <location>
        <begin position="2109"/>
        <end position="2120"/>
    </location>
</feature>
<dbReference type="InterPro" id="IPR011009">
    <property type="entry name" value="Kinase-like_dom_sf"/>
</dbReference>
<feature type="compositionally biased region" description="Basic residues" evidence="6">
    <location>
        <begin position="1644"/>
        <end position="1657"/>
    </location>
</feature>
<evidence type="ECO:0000256" key="2">
    <source>
        <dbReference type="ARBA" id="ARBA00022679"/>
    </source>
</evidence>
<feature type="compositionally biased region" description="Polar residues" evidence="6">
    <location>
        <begin position="1699"/>
        <end position="1711"/>
    </location>
</feature>
<feature type="compositionally biased region" description="Low complexity" evidence="6">
    <location>
        <begin position="506"/>
        <end position="521"/>
    </location>
</feature>
<feature type="compositionally biased region" description="Polar residues" evidence="6">
    <location>
        <begin position="2225"/>
        <end position="2237"/>
    </location>
</feature>
<feature type="compositionally biased region" description="Polar residues" evidence="6">
    <location>
        <begin position="2068"/>
        <end position="2094"/>
    </location>
</feature>
<dbReference type="InterPro" id="IPR008271">
    <property type="entry name" value="Ser/Thr_kinase_AS"/>
</dbReference>
<feature type="region of interest" description="Disordered" evidence="6">
    <location>
        <begin position="2625"/>
        <end position="2648"/>
    </location>
</feature>
<dbReference type="PROSITE" id="PS00108">
    <property type="entry name" value="PROTEIN_KINASE_ST"/>
    <property type="match status" value="1"/>
</dbReference>
<keyword evidence="5" id="KW-0067">ATP-binding</keyword>
<feature type="compositionally biased region" description="Basic and acidic residues" evidence="6">
    <location>
        <begin position="1732"/>
        <end position="1743"/>
    </location>
</feature>
<feature type="compositionally biased region" description="Polar residues" evidence="6">
    <location>
        <begin position="1617"/>
        <end position="1643"/>
    </location>
</feature>
<feature type="region of interest" description="Disordered" evidence="6">
    <location>
        <begin position="1591"/>
        <end position="1750"/>
    </location>
</feature>
<evidence type="ECO:0000256" key="1">
    <source>
        <dbReference type="ARBA" id="ARBA00012513"/>
    </source>
</evidence>
<feature type="region of interest" description="Disordered" evidence="6">
    <location>
        <begin position="558"/>
        <end position="584"/>
    </location>
</feature>
<evidence type="ECO:0000313" key="9">
    <source>
        <dbReference type="Proteomes" id="UP001281761"/>
    </source>
</evidence>
<feature type="region of interest" description="Disordered" evidence="6">
    <location>
        <begin position="145"/>
        <end position="190"/>
    </location>
</feature>
<feature type="compositionally biased region" description="Basic residues" evidence="6">
    <location>
        <begin position="1974"/>
        <end position="1993"/>
    </location>
</feature>
<feature type="compositionally biased region" description="Pro residues" evidence="6">
    <location>
        <begin position="2260"/>
        <end position="2271"/>
    </location>
</feature>
<feature type="compositionally biased region" description="Polar residues" evidence="6">
    <location>
        <begin position="568"/>
        <end position="584"/>
    </location>
</feature>
<dbReference type="InterPro" id="IPR050660">
    <property type="entry name" value="NEK_Ser/Thr_kinase"/>
</dbReference>
<dbReference type="SMART" id="SM00220">
    <property type="entry name" value="S_TKc"/>
    <property type="match status" value="1"/>
</dbReference>
<feature type="compositionally biased region" description="Polar residues" evidence="6">
    <location>
        <begin position="1718"/>
        <end position="1731"/>
    </location>
</feature>
<feature type="region of interest" description="Disordered" evidence="6">
    <location>
        <begin position="1855"/>
        <end position="2037"/>
    </location>
</feature>
<dbReference type="Gene3D" id="1.10.510.10">
    <property type="entry name" value="Transferase(Phosphotransferase) domain 1"/>
    <property type="match status" value="2"/>
</dbReference>
<keyword evidence="2" id="KW-0808">Transferase</keyword>
<keyword evidence="4" id="KW-0418">Kinase</keyword>
<feature type="compositionally biased region" description="Basic and acidic residues" evidence="6">
    <location>
        <begin position="1661"/>
        <end position="1679"/>
    </location>
</feature>
<dbReference type="Proteomes" id="UP001281761">
    <property type="component" value="Unassembled WGS sequence"/>
</dbReference>
<feature type="compositionally biased region" description="Basic residues" evidence="6">
    <location>
        <begin position="2190"/>
        <end position="2208"/>
    </location>
</feature>
<feature type="compositionally biased region" description="Basic and acidic residues" evidence="6">
    <location>
        <begin position="2289"/>
        <end position="2298"/>
    </location>
</feature>
<evidence type="ECO:0000313" key="8">
    <source>
        <dbReference type="EMBL" id="KAK2962585.1"/>
    </source>
</evidence>
<dbReference type="PANTHER" id="PTHR43671:SF13">
    <property type="entry name" value="SERINE_THREONINE-PROTEIN KINASE NEK2"/>
    <property type="match status" value="1"/>
</dbReference>
<accession>A0ABQ9YFZ9</accession>
<keyword evidence="9" id="KW-1185">Reference proteome</keyword>
<feature type="compositionally biased region" description="Basic and acidic residues" evidence="6">
    <location>
        <begin position="146"/>
        <end position="185"/>
    </location>
</feature>
<evidence type="ECO:0000256" key="3">
    <source>
        <dbReference type="ARBA" id="ARBA00022741"/>
    </source>
</evidence>
<feature type="compositionally biased region" description="Acidic residues" evidence="6">
    <location>
        <begin position="1961"/>
        <end position="1970"/>
    </location>
</feature>
<organism evidence="8 9">
    <name type="scientific">Blattamonas nauphoetae</name>
    <dbReference type="NCBI Taxonomy" id="2049346"/>
    <lineage>
        <taxon>Eukaryota</taxon>
        <taxon>Metamonada</taxon>
        <taxon>Preaxostyla</taxon>
        <taxon>Oxymonadida</taxon>
        <taxon>Blattamonas</taxon>
    </lineage>
</organism>
<dbReference type="EC" id="2.7.11.1" evidence="1"/>
<evidence type="ECO:0000256" key="6">
    <source>
        <dbReference type="SAM" id="MobiDB-lite"/>
    </source>
</evidence>
<feature type="region of interest" description="Disordered" evidence="6">
    <location>
        <begin position="1820"/>
        <end position="1840"/>
    </location>
</feature>